<reference evidence="3 4" key="1">
    <citation type="submission" date="2023-04" db="EMBL/GenBank/DDBJ databases">
        <title>Draft genome sequence of acteroides sedimenti strain YN3PY1.</title>
        <authorList>
            <person name="Yoshida N."/>
        </authorList>
    </citation>
    <scope>NUCLEOTIDE SEQUENCE [LARGE SCALE GENOMIC DNA]</scope>
    <source>
        <strain evidence="3 4">YN3PY1</strain>
    </source>
</reference>
<protein>
    <submittedName>
        <fullName evidence="3">ADP-heptose--LPS heptosyltransferase</fullName>
    </submittedName>
</protein>
<dbReference type="PANTHER" id="PTHR30160">
    <property type="entry name" value="TETRAACYLDISACCHARIDE 4'-KINASE-RELATED"/>
    <property type="match status" value="1"/>
</dbReference>
<organism evidence="3 4">
    <name type="scientific">Bacteroides sedimenti</name>
    <dbReference type="NCBI Taxonomy" id="2136147"/>
    <lineage>
        <taxon>Bacteria</taxon>
        <taxon>Pseudomonadati</taxon>
        <taxon>Bacteroidota</taxon>
        <taxon>Bacteroidia</taxon>
        <taxon>Bacteroidales</taxon>
        <taxon>Bacteroidaceae</taxon>
        <taxon>Bacteroides</taxon>
    </lineage>
</organism>
<dbReference type="InterPro" id="IPR051199">
    <property type="entry name" value="LPS_LOS_Heptosyltrfase"/>
</dbReference>
<gene>
    <name evidence="3" type="ORF">BSYN_03370</name>
</gene>
<evidence type="ECO:0000256" key="2">
    <source>
        <dbReference type="ARBA" id="ARBA00022679"/>
    </source>
</evidence>
<dbReference type="Proteomes" id="UP001496674">
    <property type="component" value="Chromosome"/>
</dbReference>
<dbReference type="CDD" id="cd03789">
    <property type="entry name" value="GT9_LPS_heptosyltransferase"/>
    <property type="match status" value="1"/>
</dbReference>
<evidence type="ECO:0000313" key="3">
    <source>
        <dbReference type="EMBL" id="BEG98072.1"/>
    </source>
</evidence>
<evidence type="ECO:0000256" key="1">
    <source>
        <dbReference type="ARBA" id="ARBA00022676"/>
    </source>
</evidence>
<dbReference type="InterPro" id="IPR002201">
    <property type="entry name" value="Glyco_trans_9"/>
</dbReference>
<dbReference type="Pfam" id="PF01075">
    <property type="entry name" value="Glyco_transf_9"/>
    <property type="match status" value="1"/>
</dbReference>
<accession>A0ABM8I996</accession>
<keyword evidence="2" id="KW-0808">Transferase</keyword>
<dbReference type="EMBL" id="AP028055">
    <property type="protein sequence ID" value="BEG98072.1"/>
    <property type="molecule type" value="Genomic_DNA"/>
</dbReference>
<evidence type="ECO:0000313" key="4">
    <source>
        <dbReference type="Proteomes" id="UP001496674"/>
    </source>
</evidence>
<dbReference type="RefSeq" id="WP_353332707.1">
    <property type="nucleotide sequence ID" value="NZ_AP028055.1"/>
</dbReference>
<sequence length="351" mass="39616">MSSLKKINEVRRTVLSVLTKNIGTSTTTPKGKPLNRDEVKRILIVRPNHRLGNQLLMTPLIQEVQQTFPNCKIDLFVKGFVAPILFKNYDNIDQILRLPKKPFKELGTYMQGWLKIRSKRYDIAINVTNGSSSGRLLTKFSRATYKFYGDNMTDTHFSATDYMHIAKRPVCSLRDCLSMLGVSLTDREIPSLDLKLSSSEITEGKKLLNNLIADKEAKTICLFTFATGTKCYTEAWWNEFYEKLKAAYPHFNVIEILPVENISKIGFKEPSFYSKDVREMAAVMANTDAFIGADSGIMHLASSAKVPTFGLFSVTSTEMYEPYNNGSRALNTNELSIDEMIAIIDKVLSAK</sequence>
<name>A0ABM8I996_9BACE</name>
<keyword evidence="1" id="KW-0328">Glycosyltransferase</keyword>
<dbReference type="Gene3D" id="3.40.50.2000">
    <property type="entry name" value="Glycogen Phosphorylase B"/>
    <property type="match status" value="2"/>
</dbReference>
<keyword evidence="4" id="KW-1185">Reference proteome</keyword>
<dbReference type="SUPFAM" id="SSF53756">
    <property type="entry name" value="UDP-Glycosyltransferase/glycogen phosphorylase"/>
    <property type="match status" value="1"/>
</dbReference>
<dbReference type="PANTHER" id="PTHR30160:SF7">
    <property type="entry name" value="ADP-HEPTOSE--LPS HEPTOSYLTRANSFERASE 2"/>
    <property type="match status" value="1"/>
</dbReference>
<proteinExistence type="predicted"/>